<reference evidence="6 7" key="1">
    <citation type="submission" date="2025-05" db="UniProtKB">
        <authorList>
            <consortium name="RefSeq"/>
        </authorList>
    </citation>
    <scope>IDENTIFICATION</scope>
</reference>
<dbReference type="RefSeq" id="XP_014671313.1">
    <property type="nucleotide sequence ID" value="XM_014815827.1"/>
</dbReference>
<organism evidence="5 7">
    <name type="scientific">Priapulus caudatus</name>
    <name type="common">Priapulid worm</name>
    <dbReference type="NCBI Taxonomy" id="37621"/>
    <lineage>
        <taxon>Eukaryota</taxon>
        <taxon>Metazoa</taxon>
        <taxon>Ecdysozoa</taxon>
        <taxon>Scalidophora</taxon>
        <taxon>Priapulida</taxon>
        <taxon>Priapulimorpha</taxon>
        <taxon>Priapulimorphida</taxon>
        <taxon>Priapulidae</taxon>
        <taxon>Priapulus</taxon>
    </lineage>
</organism>
<keyword evidence="2 3" id="KW-0040">ANK repeat</keyword>
<keyword evidence="1" id="KW-0677">Repeat</keyword>
<sequence>MCQVKPSLPCYQKLPNSVDAKVGSRVVYASPSLPSPYKMESLSAKKCVGIVNPKSKSDQSTDKVKMEMPTKSDKDLPEELQLCNALSLLKVNKEATKDENLSDKYQVQKQSGIILVGENSSSAADIMGNQNCISNTHKVDVIASDEGWCKKGKDHAHVTQVHNDSALHLAKANKLENAEITNLTDLIGGVKLSPNSRHQQLSDVAANIPDTDSHIDKLSSISPGEKQMLINFIKTCLIPRGWPKKRPSAEDGGGVQKHQKPISDLTSSCELPEEFPVSFFVTPSSVLSGTENDERDYLPHANLNPNPVPPNTLVGEGEMVGQNRLIGCGDSHSAQGTAVTSLFSNAHRDFCQPYAVENAAHESRRANSSLPPISPESGYHSDGPNMCSPPVTQPDMDVEAIVQLCDEMFDKNLCVPGTARNLSDLMNYLKNDNHQLHSCQDNNSTYDCTTASRLDASPLGMVAESPEVCSASVVSYSLESVPTATAYKGPVSPLATSTGCLSSPVLSAADLQERNLIWCQPAAPTANLMMSVAPTSATASIATSVPGRPVKPQACVVPIQLTQVQVRHQAVMASRAVQVHPLPTEHQFFFLIPVPQPANRYRPIQPRPEKPDVQLSCPQDDIAGTAAQPGNAARSCSMSSDMDVIAHKMVRIESETEINQIRQLFLESLNQDTVCKYNKLIVKDAEDMYTKRSEPKGWSILHEAVAEINREMIWCMTDHYLKNTRNHCQPNNYIWKSLDHVARNGQTPLQMATGMARTDIASYLVASGADPNTCHWCNDGHGEPTGDAPLHVAVTRGDTATINALCKFRRTDVDVMNFDGYTPLHLAVKVKGRETSLALVDLLLNYGANINLQNDKDGMSALHYAVDRVRDMSDPGDMEHMISFTMNMVSKLSSQPDADFDLVTRSGDSVLDYAVTSINARSKSTRKEHCQKWVRLMGDVRNLLVSKRASRGKARM</sequence>
<evidence type="ECO:0000256" key="4">
    <source>
        <dbReference type="SAM" id="MobiDB-lite"/>
    </source>
</evidence>
<dbReference type="RefSeq" id="XP_014671312.1">
    <property type="nucleotide sequence ID" value="XM_014815826.1"/>
</dbReference>
<evidence type="ECO:0000256" key="2">
    <source>
        <dbReference type="ARBA" id="ARBA00023043"/>
    </source>
</evidence>
<feature type="region of interest" description="Disordered" evidence="4">
    <location>
        <begin position="53"/>
        <end position="74"/>
    </location>
</feature>
<feature type="compositionally biased region" description="Basic and acidic residues" evidence="4">
    <location>
        <begin position="55"/>
        <end position="74"/>
    </location>
</feature>
<dbReference type="GeneID" id="106812062"/>
<name>A0ABM1EGJ2_PRICU</name>
<dbReference type="SMART" id="SM00248">
    <property type="entry name" value="ANK"/>
    <property type="match status" value="5"/>
</dbReference>
<feature type="repeat" description="ANK" evidence="3">
    <location>
        <begin position="744"/>
        <end position="776"/>
    </location>
</feature>
<dbReference type="PANTHER" id="PTHR24198:SF165">
    <property type="entry name" value="ANKYRIN REPEAT-CONTAINING PROTEIN-RELATED"/>
    <property type="match status" value="1"/>
</dbReference>
<keyword evidence="5" id="KW-1185">Reference proteome</keyword>
<dbReference type="Gene3D" id="1.25.40.20">
    <property type="entry name" value="Ankyrin repeat-containing domain"/>
    <property type="match status" value="1"/>
</dbReference>
<evidence type="ECO:0000256" key="1">
    <source>
        <dbReference type="ARBA" id="ARBA00022737"/>
    </source>
</evidence>
<dbReference type="SUPFAM" id="SSF48403">
    <property type="entry name" value="Ankyrin repeat"/>
    <property type="match status" value="1"/>
</dbReference>
<accession>A0ABM1EGJ2</accession>
<evidence type="ECO:0000256" key="3">
    <source>
        <dbReference type="PROSITE-ProRule" id="PRU00023"/>
    </source>
</evidence>
<evidence type="ECO:0000313" key="7">
    <source>
        <dbReference type="RefSeq" id="XP_014671313.1"/>
    </source>
</evidence>
<feature type="repeat" description="ANK" evidence="3">
    <location>
        <begin position="819"/>
        <end position="855"/>
    </location>
</feature>
<dbReference type="PROSITE" id="PS50088">
    <property type="entry name" value="ANK_REPEAT"/>
    <property type="match status" value="2"/>
</dbReference>
<dbReference type="InterPro" id="IPR002110">
    <property type="entry name" value="Ankyrin_rpt"/>
</dbReference>
<dbReference type="Pfam" id="PF00023">
    <property type="entry name" value="Ank"/>
    <property type="match status" value="1"/>
</dbReference>
<evidence type="ECO:0000313" key="6">
    <source>
        <dbReference type="RefSeq" id="XP_014671312.1"/>
    </source>
</evidence>
<dbReference type="PANTHER" id="PTHR24198">
    <property type="entry name" value="ANKYRIN REPEAT AND PROTEIN KINASE DOMAIN-CONTAINING PROTEIN"/>
    <property type="match status" value="1"/>
</dbReference>
<protein>
    <submittedName>
        <fullName evidence="6 7">Uncharacterized protein LOC106812062 isoform X1</fullName>
    </submittedName>
</protein>
<dbReference type="PROSITE" id="PS50297">
    <property type="entry name" value="ANK_REP_REGION"/>
    <property type="match status" value="2"/>
</dbReference>
<evidence type="ECO:0000313" key="5">
    <source>
        <dbReference type="Proteomes" id="UP000695022"/>
    </source>
</evidence>
<dbReference type="InterPro" id="IPR036770">
    <property type="entry name" value="Ankyrin_rpt-contain_sf"/>
</dbReference>
<dbReference type="Proteomes" id="UP000695022">
    <property type="component" value="Unplaced"/>
</dbReference>
<gene>
    <name evidence="6 7" type="primary">LOC106812062</name>
</gene>
<proteinExistence type="predicted"/>
<dbReference type="Pfam" id="PF12796">
    <property type="entry name" value="Ank_2"/>
    <property type="match status" value="1"/>
</dbReference>